<organism evidence="1 2">
    <name type="scientific">Staphylococcus hominis</name>
    <dbReference type="NCBI Taxonomy" id="1290"/>
    <lineage>
        <taxon>Bacteria</taxon>
        <taxon>Bacillati</taxon>
        <taxon>Bacillota</taxon>
        <taxon>Bacilli</taxon>
        <taxon>Bacillales</taxon>
        <taxon>Staphylococcaceae</taxon>
        <taxon>Staphylococcus</taxon>
    </lineage>
</organism>
<sequence>MTHTIILIIIIVILILAFVLNQRYMQDRIDTEVYAKNQMVSKNSLLSKENLELKNKILSSNNEISPHSKRNAKRELQDILDRFKALGKLKYYNIITTSNLATKHPLFEYARTFDYIVVSDVGLINIDVKSWKQKTFYHFDLPTSDHLEGDNQSVEQIVGHYISKQYHSQFDSNRNEIYTFIEKIQNNRVIYEFYQHDPYEQAAINAKILKDGIEKYFNHKVQSIGVIYFSDGSVNIIEGAEEREKYIDTVSTKSSLESVINNAIELSKHPLSETQVNTIVENFHN</sequence>
<name>A0A8X8GK25_STAHO</name>
<evidence type="ECO:0008006" key="3">
    <source>
        <dbReference type="Google" id="ProtNLM"/>
    </source>
</evidence>
<dbReference type="AlphaFoldDB" id="A0A8X8GK25"/>
<evidence type="ECO:0000313" key="2">
    <source>
        <dbReference type="Proteomes" id="UP000665944"/>
    </source>
</evidence>
<dbReference type="Proteomes" id="UP000665944">
    <property type="component" value="Unassembled WGS sequence"/>
</dbReference>
<evidence type="ECO:0000313" key="1">
    <source>
        <dbReference type="EMBL" id="MCM5672943.1"/>
    </source>
</evidence>
<accession>A0A8X8GK25</accession>
<dbReference type="EMBL" id="JAGHKT020000015">
    <property type="protein sequence ID" value="MCM5672943.1"/>
    <property type="molecule type" value="Genomic_DNA"/>
</dbReference>
<comment type="caution">
    <text evidence="1">The sequence shown here is derived from an EMBL/GenBank/DDBJ whole genome shotgun (WGS) entry which is preliminary data.</text>
</comment>
<keyword evidence="2" id="KW-1185">Reference proteome</keyword>
<gene>
    <name evidence="1" type="ORF">J7T32_009345</name>
</gene>
<reference evidence="1 2" key="1">
    <citation type="submission" date="2022-06" db="EMBL/GenBank/DDBJ databases">
        <title>Staphylococcus hominis ShoR14 genome sequence.</title>
        <authorList>
            <person name="Yeo C.C."/>
            <person name="Chew C.H."/>
            <person name="Che Hamzah A.M."/>
            <person name="Al-Trad E.I."/>
        </authorList>
    </citation>
    <scope>NUCLEOTIDE SEQUENCE [LARGE SCALE GENOMIC DNA]</scope>
    <source>
        <strain evidence="1 2">ShoR14</strain>
    </source>
</reference>
<proteinExistence type="predicted"/>
<dbReference type="RefSeq" id="WP_017174653.1">
    <property type="nucleotide sequence ID" value="NZ_CABMJU010000043.1"/>
</dbReference>
<protein>
    <recommendedName>
        <fullName evidence="3">NERD domain-containing protein</fullName>
    </recommendedName>
</protein>